<dbReference type="Pfam" id="PF00128">
    <property type="entry name" value="Alpha-amylase"/>
    <property type="match status" value="1"/>
</dbReference>
<dbReference type="PATRIC" id="fig|1423790.3.peg.1797"/>
<sequence>MNHKKVEAKYDSTKLDVHYYNKEEKENSITGQVWTDGDDTKKEVALTGNKEFTGSLDLSGAEFSKIFFLGSDGITREFTALPGGKTSIYLTNDDKTAYYTASFALASDSLTSASMINGNTIQIETGKKLNQEQAKDKLQFKDNEIVDVKAVDPDENGESKKFVLTTEKDLDILNDNQVGINDNYKSIDIGNYVRSKEFDDKYYYDGNDLGALYAANGTQIKLWAPTAKNVTLNLYNSLDNSATATKTYAMTRSDKGVWTLKLDGDYRNWAYDYSLLFGNGKETVSIDPYAKAVTINGERAVIADYDAIKPDNFDRLPEFSKPTDAIIYETSVRDFTSDPNSGIEHKGKFLGMIESGKTQTGQVTGLDYLKSLGITHVQIMPSYDFASLDENSNKGEYNWGYDPKNYNVPEGSYATDPATPESRILEMKKMINRLHKAGIRVVMDVVYNHVFAPDKQALDKTVPGYYFQYDDEGHTTNGTGVGNDVASERKMARKYIVDSIKYWVKNYNIDGFRFDLMGILDVDTMNEIRSEVNKIDPSILIYGEGWDMRKTNHDQGAAQYNADKLDDKIGFFSDGIRNAIKGPEFGGLKPGLVEGNGQEDNYADNASKFIAGFLGGADYGKLENHPYLSPNQTINYVACHDNRTLYDMIKTLMPNESEENIIKRDKLATSMALLAQGVPFIHSGQEALRTKNGDDNSYNKPIEINQIDWNRVAANKDTVDYFKKLLQVRKDHSSFRQSNYGEIAKNVKVVENGTNGLFAFEYQENRK</sequence>
<evidence type="ECO:0000313" key="3">
    <source>
        <dbReference type="EMBL" id="CCI84808.1"/>
    </source>
</evidence>
<dbReference type="EC" id="3.2.1.41" evidence="3"/>
<dbReference type="GO" id="GO:0051060">
    <property type="term" value="F:pullulanase activity"/>
    <property type="evidence" value="ECO:0007669"/>
    <property type="project" value="UniProtKB-EC"/>
</dbReference>
<dbReference type="CDD" id="cd11341">
    <property type="entry name" value="AmyAc_Pullulanase_LD-like"/>
    <property type="match status" value="1"/>
</dbReference>
<protein>
    <submittedName>
        <fullName evidence="3">Thermostable pullulanase</fullName>
        <ecNumber evidence="3">3.2.1.41</ecNumber>
    </submittedName>
</protein>
<dbReference type="SMR" id="I7LDD7"/>
<dbReference type="SUPFAM" id="SSF51445">
    <property type="entry name" value="(Trans)glycosidases"/>
    <property type="match status" value="1"/>
</dbReference>
<feature type="domain" description="Glycosyl hydrolase family 13 catalytic" evidence="2">
    <location>
        <begin position="329"/>
        <end position="729"/>
    </location>
</feature>
<dbReference type="AlphaFoldDB" id="I7LDD7"/>
<evidence type="ECO:0000259" key="2">
    <source>
        <dbReference type="SMART" id="SM00642"/>
    </source>
</evidence>
<dbReference type="InterPro" id="IPR014756">
    <property type="entry name" value="Ig_E-set"/>
</dbReference>
<dbReference type="SUPFAM" id="SSF81296">
    <property type="entry name" value="E set domains"/>
    <property type="match status" value="1"/>
</dbReference>
<accession>I7LDD7</accession>
<dbReference type="EMBL" id="CAKD01000012">
    <property type="protein sequence ID" value="CCI84808.1"/>
    <property type="molecule type" value="Genomic_DNA"/>
</dbReference>
<dbReference type="Gene3D" id="2.60.40.10">
    <property type="entry name" value="Immunoglobulins"/>
    <property type="match status" value="1"/>
</dbReference>
<dbReference type="InterPro" id="IPR011840">
    <property type="entry name" value="PulA_typeI"/>
</dbReference>
<keyword evidence="4" id="KW-1185">Reference proteome</keyword>
<organism evidence="3 4">
    <name type="scientific">Lactobacillus pasteurii DSM 23907 = CRBIP 24.76</name>
    <dbReference type="NCBI Taxonomy" id="1423790"/>
    <lineage>
        <taxon>Bacteria</taxon>
        <taxon>Bacillati</taxon>
        <taxon>Bacillota</taxon>
        <taxon>Bacilli</taxon>
        <taxon>Lactobacillales</taxon>
        <taxon>Lactobacillaceae</taxon>
        <taxon>Lactobacillus</taxon>
    </lineage>
</organism>
<dbReference type="InterPro" id="IPR006047">
    <property type="entry name" value="GH13_cat_dom"/>
</dbReference>
<name>I7LDD7_9LACO</name>
<dbReference type="NCBIfam" id="TIGR02104">
    <property type="entry name" value="pulA_typeI"/>
    <property type="match status" value="1"/>
</dbReference>
<dbReference type="eggNOG" id="COG1523">
    <property type="taxonomic scope" value="Bacteria"/>
</dbReference>
<dbReference type="STRING" id="1423790.BN53_01635"/>
<dbReference type="Pfam" id="PF02922">
    <property type="entry name" value="CBM_48"/>
    <property type="match status" value="1"/>
</dbReference>
<reference evidence="3 4" key="1">
    <citation type="submission" date="2012-06" db="EMBL/GenBank/DDBJ databases">
        <title>Draft Genome Sequence of Lactobacillus pasteurii CRBIP 24.76T.</title>
        <authorList>
            <person name="Cousin S."/>
            <person name="Bouchier C."/>
            <person name="Loux V."/>
            <person name="Ma L."/>
            <person name="Creno S."/>
            <person name="Bizet C."/>
            <person name="Clermont D."/>
        </authorList>
    </citation>
    <scope>NUCLEOTIDE SEQUENCE [LARGE SCALE GENOMIC DNA]</scope>
    <source>
        <strain evidence="4">CRBIP 24.76T</strain>
    </source>
</reference>
<keyword evidence="3" id="KW-0378">Hydrolase</keyword>
<gene>
    <name evidence="3" type="ORF">BN53_01635</name>
</gene>
<dbReference type="Proteomes" id="UP000009311">
    <property type="component" value="Unassembled WGS sequence"/>
</dbReference>
<dbReference type="PANTHER" id="PTHR43002">
    <property type="entry name" value="GLYCOGEN DEBRANCHING ENZYME"/>
    <property type="match status" value="1"/>
</dbReference>
<keyword evidence="3" id="KW-0326">Glycosidase</keyword>
<dbReference type="GO" id="GO:0005975">
    <property type="term" value="P:carbohydrate metabolic process"/>
    <property type="evidence" value="ECO:0007669"/>
    <property type="project" value="InterPro"/>
</dbReference>
<evidence type="ECO:0000313" key="4">
    <source>
        <dbReference type="Proteomes" id="UP000009311"/>
    </source>
</evidence>
<dbReference type="InterPro" id="IPR004193">
    <property type="entry name" value="Glyco_hydro_13_N"/>
</dbReference>
<dbReference type="InterPro" id="IPR017853">
    <property type="entry name" value="GH"/>
</dbReference>
<dbReference type="RefSeq" id="WP_009559364.1">
    <property type="nucleotide sequence ID" value="NZ_AYZN01000009.1"/>
</dbReference>
<dbReference type="Gene3D" id="3.20.20.80">
    <property type="entry name" value="Glycosidases"/>
    <property type="match status" value="1"/>
</dbReference>
<proteinExistence type="inferred from homology"/>
<comment type="caution">
    <text evidence="3">The sequence shown here is derived from an EMBL/GenBank/DDBJ whole genome shotgun (WGS) entry which is preliminary data.</text>
</comment>
<comment type="similarity">
    <text evidence="1">Belongs to the glycosyl hydrolase 13 family.</text>
</comment>
<dbReference type="SMART" id="SM00642">
    <property type="entry name" value="Aamy"/>
    <property type="match status" value="1"/>
</dbReference>
<dbReference type="InterPro" id="IPR013783">
    <property type="entry name" value="Ig-like_fold"/>
</dbReference>
<evidence type="ECO:0000256" key="1">
    <source>
        <dbReference type="ARBA" id="ARBA00008061"/>
    </source>
</evidence>
<dbReference type="CDD" id="cd02860">
    <property type="entry name" value="E_set_Pullulanase"/>
    <property type="match status" value="1"/>
</dbReference>